<feature type="domain" description="Protein-glutamine gamma-glutamyltransferase-like C-terminal" evidence="2">
    <location>
        <begin position="453"/>
        <end position="523"/>
    </location>
</feature>
<evidence type="ECO:0000313" key="3">
    <source>
        <dbReference type="EMBL" id="ACR13753.1"/>
    </source>
</evidence>
<proteinExistence type="predicted"/>
<gene>
    <name evidence="3" type="ordered locus">TERTU_2538</name>
</gene>
<feature type="transmembrane region" description="Helical" evidence="1">
    <location>
        <begin position="251"/>
        <end position="269"/>
    </location>
</feature>
<dbReference type="RefSeq" id="WP_015819868.1">
    <property type="nucleotide sequence ID" value="NC_012997.1"/>
</dbReference>
<keyword evidence="1" id="KW-1133">Transmembrane helix</keyword>
<keyword evidence="1" id="KW-0472">Membrane</keyword>
<dbReference type="EMBL" id="CP001614">
    <property type="protein sequence ID" value="ACR13753.1"/>
    <property type="molecule type" value="Genomic_DNA"/>
</dbReference>
<dbReference type="eggNOG" id="ENOG502Z8D2">
    <property type="taxonomic scope" value="Bacteria"/>
</dbReference>
<feature type="transmembrane region" description="Helical" evidence="1">
    <location>
        <begin position="375"/>
        <end position="393"/>
    </location>
</feature>
<dbReference type="AlphaFoldDB" id="C5BL99"/>
<evidence type="ECO:0000313" key="4">
    <source>
        <dbReference type="Proteomes" id="UP000009080"/>
    </source>
</evidence>
<feature type="transmembrane region" description="Helical" evidence="1">
    <location>
        <begin position="29"/>
        <end position="52"/>
    </location>
</feature>
<dbReference type="KEGG" id="ttu:TERTU_2538"/>
<dbReference type="Proteomes" id="UP000009080">
    <property type="component" value="Chromosome"/>
</dbReference>
<evidence type="ECO:0000256" key="1">
    <source>
        <dbReference type="SAM" id="Phobius"/>
    </source>
</evidence>
<keyword evidence="1" id="KW-0812">Transmembrane</keyword>
<dbReference type="HOGENOM" id="CLU_040278_0_0_6"/>
<feature type="transmembrane region" description="Helical" evidence="1">
    <location>
        <begin position="200"/>
        <end position="222"/>
    </location>
</feature>
<dbReference type="Pfam" id="PF13559">
    <property type="entry name" value="DUF4129"/>
    <property type="match status" value="1"/>
</dbReference>
<accession>C5BL99</accession>
<organism evidence="3 4">
    <name type="scientific">Teredinibacter turnerae (strain ATCC 39867 / T7901)</name>
    <dbReference type="NCBI Taxonomy" id="377629"/>
    <lineage>
        <taxon>Bacteria</taxon>
        <taxon>Pseudomonadati</taxon>
        <taxon>Pseudomonadota</taxon>
        <taxon>Gammaproteobacteria</taxon>
        <taxon>Cellvibrionales</taxon>
        <taxon>Cellvibrionaceae</taxon>
        <taxon>Teredinibacter</taxon>
    </lineage>
</organism>
<dbReference type="InterPro" id="IPR025403">
    <property type="entry name" value="TgpA-like_C"/>
</dbReference>
<evidence type="ECO:0000259" key="2">
    <source>
        <dbReference type="Pfam" id="PF13559"/>
    </source>
</evidence>
<keyword evidence="4" id="KW-1185">Reference proteome</keyword>
<reference evidence="3 4" key="1">
    <citation type="journal article" date="2009" name="PLoS ONE">
        <title>The complete genome of Teredinibacter turnerae T7901: an intracellular endosymbiont of marine wood-boring bivalves (shipworms).</title>
        <authorList>
            <person name="Yang J.C."/>
            <person name="Madupu R."/>
            <person name="Durkin A.S."/>
            <person name="Ekborg N.A."/>
            <person name="Pedamallu C.S."/>
            <person name="Hostetler J.B."/>
            <person name="Radune D."/>
            <person name="Toms B.S."/>
            <person name="Henrissat B."/>
            <person name="Coutinho P.M."/>
            <person name="Schwarz S."/>
            <person name="Field L."/>
            <person name="Trindade-Silva A.E."/>
            <person name="Soares C.A.G."/>
            <person name="Elshahawi S."/>
            <person name="Hanora A."/>
            <person name="Schmidt E.W."/>
            <person name="Haygood M.G."/>
            <person name="Posfai J."/>
            <person name="Benner J."/>
            <person name="Madinger C."/>
            <person name="Nove J."/>
            <person name="Anton B."/>
            <person name="Chaudhary K."/>
            <person name="Foster J."/>
            <person name="Holman A."/>
            <person name="Kumar S."/>
            <person name="Lessard P.A."/>
            <person name="Luyten Y.A."/>
            <person name="Slatko B."/>
            <person name="Wood N."/>
            <person name="Wu B."/>
            <person name="Teplitski M."/>
            <person name="Mougous J.D."/>
            <person name="Ward N."/>
            <person name="Eisen J.A."/>
            <person name="Badger J.H."/>
            <person name="Distel D.L."/>
        </authorList>
    </citation>
    <scope>NUCLEOTIDE SEQUENCE [LARGE SCALE GENOMIC DNA]</scope>
    <source>
        <strain evidence="4">ATCC 39867 / T7901</strain>
    </source>
</reference>
<protein>
    <recommendedName>
        <fullName evidence="2">Protein-glutamine gamma-glutamyltransferase-like C-terminal domain-containing protein</fullName>
    </recommendedName>
</protein>
<sequence length="530" mass="60017">MDLSKLCVQARLRSPWEAIDLGLAMARVWWGPLFLSWLIPSLFIFIPCWLLWGETIWAAVLPVWLLQPLFDRGPLFIASRRIFGEPVGVADFLRQLKAVYKTDAFFSVVVRRFSPTRSFDLPLTVLEQLTGQQRSMRQAALHRVYASAASSLTFVAFCVQCLLILAVGVLVSMFIPTEAAVDSWSAVWEPSVFVSYLEALIIYIVMAVMAPLYATAGFALYINRRIELEAWDIEIRFRHLVMRAAQTIKPLVIVTALTLCCGSFLSFMLPSEARASEEISAPVDTGTGVAEFDDTSSDGAAMEPESAPKRRVLEILEGDDFNRTETVKGWRFKELDDDKETQQIPEWFVSFFKFLEHHAGFFKTLGKVIASPFVLLKYLVIAALVILAIYVIYRYRAPLKQWAFAGAAESPIQDTPKVMFGLDVTRESLPDDVPAHAWHLWECKSYRASVSLLYRALLAELIHRHGFEFSESATEGECVFLVRERANSKLSRYTVQLTSVWQALAYGHLQPEPQQVRALCDQWAEVFADE</sequence>
<name>C5BL99_TERTT</name>
<feature type="transmembrane region" description="Helical" evidence="1">
    <location>
        <begin position="144"/>
        <end position="175"/>
    </location>
</feature>
<dbReference type="OrthoDB" id="183980at2"/>
<dbReference type="STRING" id="377629.TERTU_2538"/>